<gene>
    <name evidence="2" type="ORF">P8935_19905</name>
</gene>
<evidence type="ECO:0000256" key="1">
    <source>
        <dbReference type="SAM" id="MobiDB-lite"/>
    </source>
</evidence>
<accession>A0AAU7DID0</accession>
<dbReference type="InterPro" id="IPR037293">
    <property type="entry name" value="Gal_Oxidase_central_sf"/>
</dbReference>
<dbReference type="AlphaFoldDB" id="A0AAU7DID0"/>
<organism evidence="2">
    <name type="scientific">Telmatobacter sp. DSM 110680</name>
    <dbReference type="NCBI Taxonomy" id="3036704"/>
    <lineage>
        <taxon>Bacteria</taxon>
        <taxon>Pseudomonadati</taxon>
        <taxon>Acidobacteriota</taxon>
        <taxon>Terriglobia</taxon>
        <taxon>Terriglobales</taxon>
        <taxon>Acidobacteriaceae</taxon>
        <taxon>Telmatobacter</taxon>
    </lineage>
</organism>
<evidence type="ECO:0008006" key="3">
    <source>
        <dbReference type="Google" id="ProtNLM"/>
    </source>
</evidence>
<dbReference type="InterPro" id="IPR011043">
    <property type="entry name" value="Gal_Oxase/kelch_b-propeller"/>
</dbReference>
<dbReference type="SUPFAM" id="SSF50965">
    <property type="entry name" value="Galactose oxidase, central domain"/>
    <property type="match status" value="1"/>
</dbReference>
<dbReference type="Gene3D" id="2.130.10.80">
    <property type="entry name" value="Galactose oxidase/kelch, beta-propeller"/>
    <property type="match status" value="1"/>
</dbReference>
<feature type="region of interest" description="Disordered" evidence="1">
    <location>
        <begin position="483"/>
        <end position="509"/>
    </location>
</feature>
<feature type="compositionally biased region" description="Basic and acidic residues" evidence="1">
    <location>
        <begin position="483"/>
        <end position="505"/>
    </location>
</feature>
<name>A0AAU7DID0_9BACT</name>
<dbReference type="RefSeq" id="WP_348262056.1">
    <property type="nucleotide sequence ID" value="NZ_CP121196.1"/>
</dbReference>
<reference evidence="2" key="1">
    <citation type="submission" date="2023-03" db="EMBL/GenBank/DDBJ databases">
        <title>Edaphobacter sp.</title>
        <authorList>
            <person name="Huber K.J."/>
            <person name="Papendorf J."/>
            <person name="Pilke C."/>
            <person name="Bunk B."/>
            <person name="Sproeer C."/>
            <person name="Pester M."/>
        </authorList>
    </citation>
    <scope>NUCLEOTIDE SEQUENCE</scope>
    <source>
        <strain evidence="2">DSM 110680</strain>
    </source>
</reference>
<evidence type="ECO:0000313" key="2">
    <source>
        <dbReference type="EMBL" id="XBH16828.1"/>
    </source>
</evidence>
<proteinExistence type="predicted"/>
<protein>
    <recommendedName>
        <fullName evidence="3">Galactose oxidase-like Early set domain-containing protein</fullName>
    </recommendedName>
</protein>
<sequence>MAGTWNPLGHQPPVSVDTMLLLTDGSVMCHEYEDAGGSITPNWYRLVPDAYMNYANGTWHKLTPMPSNAPLAQNGPVDAPLYFASAVLRDGRVFVAGGEYNVSGAAGVDVLACSIYDPVADSWSSVPVPTGWTNIGDAPTCVLPDGKVLMGNINTVETAIFDPISRTWTPGAHKHDTSSEESWTLLPDGTIIVAEVNNHPHAEKYLIANNQWIHAGSTPPGHDLVLNEPGVSIEVGPAVLMPDGRVFCAGATGHTAVYLPPINPTQPGTWIPGPDFPVSGGKLMRAFDAPACLLPNGSVLCAVGPYKAGWSGPPTHFFEFDGAHLHPQADPASAAGQPTYNARLLLLPSGDVLYSNCTGTIEIYTPSGGPHPAWRPRITEVPRHLHPGGTFRLHGMQLNGLSQANAYGDDAQMATNYPLVRLLGPAGVGVAFCRTFNHSTMAVATGHAVHHTHFVVPAHLPHGHYELAVIANGISSESVDVHVGEEEHHHKDHDEKKPNHDHASDGDGASLTLRLKLPISIEH</sequence>
<dbReference type="EMBL" id="CP121196">
    <property type="protein sequence ID" value="XBH16828.1"/>
    <property type="molecule type" value="Genomic_DNA"/>
</dbReference>